<dbReference type="PROSITE" id="PS50106">
    <property type="entry name" value="PDZ"/>
    <property type="match status" value="1"/>
</dbReference>
<feature type="compositionally biased region" description="Basic and acidic residues" evidence="1">
    <location>
        <begin position="246"/>
        <end position="315"/>
    </location>
</feature>
<dbReference type="Proteomes" id="UP001499852">
    <property type="component" value="Unassembled WGS sequence"/>
</dbReference>
<name>A0ABP9P7H9_9BACT</name>
<accession>A0ABP9P7H9</accession>
<feature type="compositionally biased region" description="Basic and acidic residues" evidence="1">
    <location>
        <begin position="219"/>
        <end position="229"/>
    </location>
</feature>
<proteinExistence type="predicted"/>
<feature type="compositionally biased region" description="Basic and acidic residues" evidence="1">
    <location>
        <begin position="349"/>
        <end position="358"/>
    </location>
</feature>
<dbReference type="Pfam" id="PF13180">
    <property type="entry name" value="PDZ_2"/>
    <property type="match status" value="1"/>
</dbReference>
<dbReference type="InterPro" id="IPR036034">
    <property type="entry name" value="PDZ_sf"/>
</dbReference>
<reference evidence="5" key="1">
    <citation type="journal article" date="2019" name="Int. J. Syst. Evol. Microbiol.">
        <title>The Global Catalogue of Microorganisms (GCM) 10K type strain sequencing project: providing services to taxonomists for standard genome sequencing and annotation.</title>
        <authorList>
            <consortium name="The Broad Institute Genomics Platform"/>
            <consortium name="The Broad Institute Genome Sequencing Center for Infectious Disease"/>
            <person name="Wu L."/>
            <person name="Ma J."/>
        </authorList>
    </citation>
    <scope>NUCLEOTIDE SEQUENCE [LARGE SCALE GENOMIC DNA]</scope>
    <source>
        <strain evidence="5">JCM 18053</strain>
    </source>
</reference>
<feature type="region of interest" description="Disordered" evidence="1">
    <location>
        <begin position="24"/>
        <end position="76"/>
    </location>
</feature>
<organism evidence="4 5">
    <name type="scientific">Prosthecobacter algae</name>
    <dbReference type="NCBI Taxonomy" id="1144682"/>
    <lineage>
        <taxon>Bacteria</taxon>
        <taxon>Pseudomonadati</taxon>
        <taxon>Verrucomicrobiota</taxon>
        <taxon>Verrucomicrobiia</taxon>
        <taxon>Verrucomicrobiales</taxon>
        <taxon>Verrucomicrobiaceae</taxon>
        <taxon>Prosthecobacter</taxon>
    </lineage>
</organism>
<evidence type="ECO:0000313" key="4">
    <source>
        <dbReference type="EMBL" id="GAA5138749.1"/>
    </source>
</evidence>
<keyword evidence="5" id="KW-1185">Reference proteome</keyword>
<dbReference type="SUPFAM" id="SSF50156">
    <property type="entry name" value="PDZ domain-like"/>
    <property type="match status" value="1"/>
</dbReference>
<keyword evidence="2" id="KW-0732">Signal</keyword>
<protein>
    <recommendedName>
        <fullName evidence="3">PDZ domain-containing protein</fullName>
    </recommendedName>
</protein>
<evidence type="ECO:0000259" key="3">
    <source>
        <dbReference type="PROSITE" id="PS50106"/>
    </source>
</evidence>
<feature type="signal peptide" evidence="2">
    <location>
        <begin position="1"/>
        <end position="24"/>
    </location>
</feature>
<sequence length="377" mass="41517">MKPTYAALTAMAGLLALLNAPLHAQAPSSPAPPPAPESAPPAPKAPEEAPPSRRPSPPEPGRGRGAPMAEEKPTPFIGVLTGNVPRELRSHFGLAEGFGLLVEEVMPETPAKTAGLKVDDILIRFEDQKLVNMEQLQTLVRSKKKGDAVPLTVISGGVEKQVTVTVDERLMPTRRDEPRRGDGFFPSFGGSFFGGERGSPEMMSEMRESMERYQNQMREYQERMREWSHEGGQGNRPQPPAWNGPGRRDSDRRDGGNSSRDGERGTRGRSDGDRHTEVHERRETANVTRSDDSGIYSLRRDRDRTVFTAKPKDGQEQSWTISNAEERRSIPEPLQEKLRLLEEIQGNDKGPDGPRGPDSRSSTPRPGGDGPRPDGDI</sequence>
<feature type="compositionally biased region" description="Pro residues" evidence="1">
    <location>
        <begin position="29"/>
        <end position="44"/>
    </location>
</feature>
<comment type="caution">
    <text evidence="4">The sequence shown here is derived from an EMBL/GenBank/DDBJ whole genome shotgun (WGS) entry which is preliminary data.</text>
</comment>
<feature type="chain" id="PRO_5045081152" description="PDZ domain-containing protein" evidence="2">
    <location>
        <begin position="25"/>
        <end position="377"/>
    </location>
</feature>
<dbReference type="Gene3D" id="2.30.42.10">
    <property type="match status" value="1"/>
</dbReference>
<dbReference type="EMBL" id="BAABIA010000003">
    <property type="protein sequence ID" value="GAA5138749.1"/>
    <property type="molecule type" value="Genomic_DNA"/>
</dbReference>
<evidence type="ECO:0000256" key="1">
    <source>
        <dbReference type="SAM" id="MobiDB-lite"/>
    </source>
</evidence>
<dbReference type="InterPro" id="IPR001478">
    <property type="entry name" value="PDZ"/>
</dbReference>
<feature type="compositionally biased region" description="Basic and acidic residues" evidence="1">
    <location>
        <begin position="324"/>
        <end position="342"/>
    </location>
</feature>
<gene>
    <name evidence="4" type="ORF">GCM10023213_18180</name>
</gene>
<evidence type="ECO:0000256" key="2">
    <source>
        <dbReference type="SAM" id="SignalP"/>
    </source>
</evidence>
<feature type="domain" description="PDZ" evidence="3">
    <location>
        <begin position="81"/>
        <end position="157"/>
    </location>
</feature>
<dbReference type="SMART" id="SM00228">
    <property type="entry name" value="PDZ"/>
    <property type="match status" value="1"/>
</dbReference>
<dbReference type="RefSeq" id="WP_345736051.1">
    <property type="nucleotide sequence ID" value="NZ_BAABIA010000003.1"/>
</dbReference>
<feature type="region of interest" description="Disordered" evidence="1">
    <location>
        <begin position="174"/>
        <end position="377"/>
    </location>
</feature>
<evidence type="ECO:0000313" key="5">
    <source>
        <dbReference type="Proteomes" id="UP001499852"/>
    </source>
</evidence>